<reference evidence="2 3" key="2">
    <citation type="submission" date="2018-11" db="EMBL/GenBank/DDBJ databases">
        <authorList>
            <consortium name="Pathogen Informatics"/>
        </authorList>
    </citation>
    <scope>NUCLEOTIDE SEQUENCE [LARGE SCALE GENOMIC DNA]</scope>
</reference>
<evidence type="ECO:0000256" key="1">
    <source>
        <dbReference type="SAM" id="Coils"/>
    </source>
</evidence>
<dbReference type="AlphaFoldDB" id="A0A0R3WFE6"/>
<dbReference type="Proteomes" id="UP000282613">
    <property type="component" value="Unassembled WGS sequence"/>
</dbReference>
<name>A0A0R3WFE6_TAEAS</name>
<evidence type="ECO:0000313" key="2">
    <source>
        <dbReference type="EMBL" id="VDK44221.1"/>
    </source>
</evidence>
<keyword evidence="1" id="KW-0175">Coiled coil</keyword>
<evidence type="ECO:0000313" key="3">
    <source>
        <dbReference type="Proteomes" id="UP000282613"/>
    </source>
</evidence>
<evidence type="ECO:0000313" key="4">
    <source>
        <dbReference type="WBParaSite" id="TASK_0000958901-mRNA-1"/>
    </source>
</evidence>
<protein>
    <submittedName>
        <fullName evidence="4">Coproporphyrinogen III oxidase</fullName>
    </submittedName>
</protein>
<dbReference type="Gene3D" id="2.60.34.10">
    <property type="entry name" value="Substrate Binding Domain Of DNAk, Chain A, domain 1"/>
    <property type="match status" value="1"/>
</dbReference>
<proteinExistence type="predicted"/>
<gene>
    <name evidence="2" type="ORF">TASK_LOCUS9590</name>
</gene>
<organism evidence="4">
    <name type="scientific">Taenia asiatica</name>
    <name type="common">Asian tapeworm</name>
    <dbReference type="NCBI Taxonomy" id="60517"/>
    <lineage>
        <taxon>Eukaryota</taxon>
        <taxon>Metazoa</taxon>
        <taxon>Spiralia</taxon>
        <taxon>Lophotrochozoa</taxon>
        <taxon>Platyhelminthes</taxon>
        <taxon>Cestoda</taxon>
        <taxon>Eucestoda</taxon>
        <taxon>Cyclophyllidea</taxon>
        <taxon>Taeniidae</taxon>
        <taxon>Taenia</taxon>
    </lineage>
</organism>
<reference evidence="4" key="1">
    <citation type="submission" date="2017-02" db="UniProtKB">
        <authorList>
            <consortium name="WormBaseParasite"/>
        </authorList>
    </citation>
    <scope>IDENTIFICATION</scope>
</reference>
<dbReference type="InterPro" id="IPR029047">
    <property type="entry name" value="HSP70_peptide-bd_sf"/>
</dbReference>
<dbReference type="WBParaSite" id="TASK_0000958901-mRNA-1">
    <property type="protein sequence ID" value="TASK_0000958901-mRNA-1"/>
    <property type="gene ID" value="TASK_0000958901"/>
</dbReference>
<sequence length="82" mass="9708">MGDSTRKQDGISIIGYGGRLSEKEIEQMLEDVEKFKQEMRRRRKIIRWIDTENQVTKKGYEQIYKKYESRCALIMGTANMSL</sequence>
<keyword evidence="3" id="KW-1185">Reference proteome</keyword>
<dbReference type="EMBL" id="UYRS01019267">
    <property type="protein sequence ID" value="VDK44221.1"/>
    <property type="molecule type" value="Genomic_DNA"/>
</dbReference>
<accession>A0A0R3WFE6</accession>
<feature type="coiled-coil region" evidence="1">
    <location>
        <begin position="18"/>
        <end position="45"/>
    </location>
</feature>